<dbReference type="Gene3D" id="3.40.430.10">
    <property type="entry name" value="Dihydrofolate Reductase, subunit A"/>
    <property type="match status" value="1"/>
</dbReference>
<dbReference type="InterPro" id="IPR024072">
    <property type="entry name" value="DHFR-like_dom_sf"/>
</dbReference>
<feature type="domain" description="Bacterial bifunctional deaminase-reductase C-terminal" evidence="1">
    <location>
        <begin position="4"/>
        <end position="174"/>
    </location>
</feature>
<dbReference type="Pfam" id="PF01872">
    <property type="entry name" value="RibD_C"/>
    <property type="match status" value="1"/>
</dbReference>
<dbReference type="Proteomes" id="UP000324678">
    <property type="component" value="Chromosome"/>
</dbReference>
<sequence length="183" mass="19836">MGRLIVSTTVSLDGYVNDAGGSLDWAAPDEQMHAFINARLSGIGTFLFGRRLYETMRVWDEVDVSDSPAMAEFAELWAAADKIVYSSSLDSVDTARTTLERTFDADAVRAFVEASDRDVEVGGPTLAATAFGAGIVDELSVYVAPVVLGGGTRLLPDGVRFDLELVDEHRFADGTVYLSYRVR</sequence>
<dbReference type="OrthoDB" id="7949219at2"/>
<name>A0A5C1YE40_9MICO</name>
<proteinExistence type="predicted"/>
<accession>A0A5C1YE40</accession>
<dbReference type="AlphaFoldDB" id="A0A5C1YE40"/>
<evidence type="ECO:0000313" key="2">
    <source>
        <dbReference type="EMBL" id="QEO14366.1"/>
    </source>
</evidence>
<dbReference type="EMBL" id="CP043505">
    <property type="protein sequence ID" value="QEO14366.1"/>
    <property type="molecule type" value="Genomic_DNA"/>
</dbReference>
<dbReference type="GO" id="GO:0008703">
    <property type="term" value="F:5-amino-6-(5-phosphoribosylamino)uracil reductase activity"/>
    <property type="evidence" value="ECO:0007669"/>
    <property type="project" value="InterPro"/>
</dbReference>
<dbReference type="InterPro" id="IPR050765">
    <property type="entry name" value="Riboflavin_Biosynth_HTPR"/>
</dbReference>
<dbReference type="PANTHER" id="PTHR38011">
    <property type="entry name" value="DIHYDROFOLATE REDUCTASE FAMILY PROTEIN (AFU_ORTHOLOGUE AFUA_8G06820)"/>
    <property type="match status" value="1"/>
</dbReference>
<dbReference type="GO" id="GO:0009231">
    <property type="term" value="P:riboflavin biosynthetic process"/>
    <property type="evidence" value="ECO:0007669"/>
    <property type="project" value="InterPro"/>
</dbReference>
<evidence type="ECO:0000313" key="3">
    <source>
        <dbReference type="Proteomes" id="UP000324678"/>
    </source>
</evidence>
<reference evidence="2 3" key="1">
    <citation type="submission" date="2019-09" db="EMBL/GenBank/DDBJ databases">
        <title>Genome sequencing of strain KACC 19306.</title>
        <authorList>
            <person name="Heo J."/>
            <person name="Kim S.-J."/>
            <person name="Kim J.-S."/>
            <person name="Hong S.-B."/>
            <person name="Kwon S.-W."/>
        </authorList>
    </citation>
    <scope>NUCLEOTIDE SEQUENCE [LARGE SCALE GENOMIC DNA]</scope>
    <source>
        <strain evidence="2 3">KACC 19306</strain>
    </source>
</reference>
<dbReference type="SUPFAM" id="SSF53597">
    <property type="entry name" value="Dihydrofolate reductase-like"/>
    <property type="match status" value="1"/>
</dbReference>
<dbReference type="InterPro" id="IPR002734">
    <property type="entry name" value="RibDG_C"/>
</dbReference>
<evidence type="ECO:0000259" key="1">
    <source>
        <dbReference type="Pfam" id="PF01872"/>
    </source>
</evidence>
<keyword evidence="3" id="KW-1185">Reference proteome</keyword>
<dbReference type="KEGG" id="ail:FLP10_08000"/>
<organism evidence="2 3">
    <name type="scientific">Agromyces intestinalis</name>
    <dbReference type="NCBI Taxonomy" id="2592652"/>
    <lineage>
        <taxon>Bacteria</taxon>
        <taxon>Bacillati</taxon>
        <taxon>Actinomycetota</taxon>
        <taxon>Actinomycetes</taxon>
        <taxon>Micrococcales</taxon>
        <taxon>Microbacteriaceae</taxon>
        <taxon>Agromyces</taxon>
    </lineage>
</organism>
<dbReference type="RefSeq" id="WP_149160387.1">
    <property type="nucleotide sequence ID" value="NZ_CP043505.1"/>
</dbReference>
<protein>
    <submittedName>
        <fullName evidence="2">Dihydrofolate reductase family protein</fullName>
    </submittedName>
</protein>
<gene>
    <name evidence="2" type="ORF">FLP10_08000</name>
</gene>
<dbReference type="PANTHER" id="PTHR38011:SF11">
    <property type="entry name" value="2,5-DIAMINO-6-RIBOSYLAMINO-4(3H)-PYRIMIDINONE 5'-PHOSPHATE REDUCTASE"/>
    <property type="match status" value="1"/>
</dbReference>